<dbReference type="Proteomes" id="UP000332933">
    <property type="component" value="Unassembled WGS sequence"/>
</dbReference>
<proteinExistence type="predicted"/>
<dbReference type="AlphaFoldDB" id="A0A485L275"/>
<feature type="region of interest" description="Disordered" evidence="1">
    <location>
        <begin position="212"/>
        <end position="233"/>
    </location>
</feature>
<evidence type="ECO:0000313" key="4">
    <source>
        <dbReference type="Proteomes" id="UP000332933"/>
    </source>
</evidence>
<dbReference type="OrthoDB" id="69224at2759"/>
<name>A0A485L275_9STRA</name>
<keyword evidence="4" id="KW-1185">Reference proteome</keyword>
<evidence type="ECO:0000313" key="3">
    <source>
        <dbReference type="EMBL" id="VFT91744.1"/>
    </source>
</evidence>
<gene>
    <name evidence="3" type="primary">Aste57867_14929</name>
    <name evidence="2" type="ORF">As57867_014873</name>
    <name evidence="3" type="ORF">ASTE57867_14929</name>
</gene>
<dbReference type="EMBL" id="VJMH01005594">
    <property type="protein sequence ID" value="KAF0694169.1"/>
    <property type="molecule type" value="Genomic_DNA"/>
</dbReference>
<evidence type="ECO:0000256" key="1">
    <source>
        <dbReference type="SAM" id="MobiDB-lite"/>
    </source>
</evidence>
<organism evidence="3 4">
    <name type="scientific">Aphanomyces stellatus</name>
    <dbReference type="NCBI Taxonomy" id="120398"/>
    <lineage>
        <taxon>Eukaryota</taxon>
        <taxon>Sar</taxon>
        <taxon>Stramenopiles</taxon>
        <taxon>Oomycota</taxon>
        <taxon>Saprolegniomycetes</taxon>
        <taxon>Saprolegniales</taxon>
        <taxon>Verrucalvaceae</taxon>
        <taxon>Aphanomyces</taxon>
    </lineage>
</organism>
<dbReference type="EMBL" id="CAADRA010005615">
    <property type="protein sequence ID" value="VFT91744.1"/>
    <property type="molecule type" value="Genomic_DNA"/>
</dbReference>
<protein>
    <submittedName>
        <fullName evidence="3">Aste57867_14929 protein</fullName>
    </submittedName>
</protein>
<evidence type="ECO:0000313" key="2">
    <source>
        <dbReference type="EMBL" id="KAF0694169.1"/>
    </source>
</evidence>
<reference evidence="3 4" key="1">
    <citation type="submission" date="2019-03" db="EMBL/GenBank/DDBJ databases">
        <authorList>
            <person name="Gaulin E."/>
            <person name="Dumas B."/>
        </authorList>
    </citation>
    <scope>NUCLEOTIDE SEQUENCE [LARGE SCALE GENOMIC DNA]</scope>
    <source>
        <strain evidence="3">CBS 568.67</strain>
    </source>
</reference>
<sequence>MEPTEVGGASSLEVVSSHARGAASVNCMSSSSPSSIAPREDPYDVTFVLEFTSTNKDDFDAYVLDAFQRLHMPLVKCSRKSRVDLIDGRVVKEICTRTSPAIIVSRSPHVHLEKYRCDLGGRPTPKKDGVKSRRSKSKRLDCQFSFNATMLKATRTWSITEESKAKLLALWGEANHGHCHVLDDQQLRVRRLNPDGSDGDCGLDETVRESRLLGGKPPASVGLPSSTSSADSLSHLMDQSSSIISALLKAEELEASAKNDGIKRAVQDHANTLRLALEHLTAKIKAKHT</sequence>
<reference evidence="2" key="2">
    <citation type="submission" date="2019-06" db="EMBL/GenBank/DDBJ databases">
        <title>Genomics analysis of Aphanomyces spp. identifies a new class of oomycete effector associated with host adaptation.</title>
        <authorList>
            <person name="Gaulin E."/>
        </authorList>
    </citation>
    <scope>NUCLEOTIDE SEQUENCE</scope>
    <source>
        <strain evidence="2">CBS 578.67</strain>
    </source>
</reference>
<accession>A0A485L275</accession>